<proteinExistence type="predicted"/>
<dbReference type="EMBL" id="JAMKPW020000040">
    <property type="protein sequence ID" value="KAK8198508.1"/>
    <property type="molecule type" value="Genomic_DNA"/>
</dbReference>
<sequence length="839" mass="85537">MQLRRGRYKTLGLAGTCMIPGFPAATSCRRPTPFAESHVSVPRHILYPRLDSCTIPSPVSRNSNPYSTSCNKPKSESIKSQYCCFACLILLLGAAVPALGSPYQWRRQEASVSTELSATTTNSVEAALSTAPAHSGISEECVDYYVAESDDTCASIAELYEIPEERLITLNPSLGDDCQNITTGYKYCVSSLELDDGTSDSAYATFVNSTSSVPSSTSESATITAPRSVVIFTGVSSAAGLSNSSVASASSSADPSTSHSVMITTASDGVVNAVSQTVQTVTLVETTTLVYTIGSGAAATPTTTAYKTTITDYVTEYITIFVTSLTPEERTSIASAKAASATSVCTASSSGLLGSSSVSPASTAQAASLSSEPAVTASPSSSSSSSSSTATSSSEVSASSAVSSNSAGSISASESASATPFTSTMYSILLLTVTVEADSTASTEVRTSSVAVSTIVITPTASAATTGSSTASSTSSEALPTAWADSYCPSMAGETYTDPEGIEHLILCDTSYHGDVMKTWNSKRAVPTSLTDCMEQCNDDVTCIGTAFDSDAASCTMFSLIGEPYYAEGVSFAVRLATDDSYLPTSSSASDETASAATGSTSAAPVTSTVYSEIVVTQTYDSGSDASTVVRTHSIAVGKTTVTPSASAASSSVSGTTSSTSSAAALITSPASSVSSSQYTTRRTTSTRTRYTTITMTLGLTSTVTLDSTTMTFTTYTLSTMVVPVNATASSTAAPYQMVNSTSSAIAPATSTASAVVLPSSSSSVSSSATSSPSSVVVVASTVYVIPEAKVAVATGVKARSTVTSSSSSAAVTSSSRSSPRGARRRSRRGLQAIRLRRS</sequence>
<organism evidence="1 2">
    <name type="scientific">Zalaria obscura</name>
    <dbReference type="NCBI Taxonomy" id="2024903"/>
    <lineage>
        <taxon>Eukaryota</taxon>
        <taxon>Fungi</taxon>
        <taxon>Dikarya</taxon>
        <taxon>Ascomycota</taxon>
        <taxon>Pezizomycotina</taxon>
        <taxon>Dothideomycetes</taxon>
        <taxon>Dothideomycetidae</taxon>
        <taxon>Dothideales</taxon>
        <taxon>Zalariaceae</taxon>
        <taxon>Zalaria</taxon>
    </lineage>
</organism>
<keyword evidence="2" id="KW-1185">Reference proteome</keyword>
<gene>
    <name evidence="1" type="ORF">M8818_006375</name>
</gene>
<evidence type="ECO:0000313" key="2">
    <source>
        <dbReference type="Proteomes" id="UP001320706"/>
    </source>
</evidence>
<accession>A0ACC3S7E9</accession>
<dbReference type="Proteomes" id="UP001320706">
    <property type="component" value="Unassembled WGS sequence"/>
</dbReference>
<evidence type="ECO:0000313" key="1">
    <source>
        <dbReference type="EMBL" id="KAK8198508.1"/>
    </source>
</evidence>
<comment type="caution">
    <text evidence="1">The sequence shown here is derived from an EMBL/GenBank/DDBJ whole genome shotgun (WGS) entry which is preliminary data.</text>
</comment>
<name>A0ACC3S7E9_9PEZI</name>
<reference evidence="1" key="1">
    <citation type="submission" date="2024-02" db="EMBL/GenBank/DDBJ databases">
        <title>Metagenome Assembled Genome of Zalaria obscura JY119.</title>
        <authorList>
            <person name="Vighnesh L."/>
            <person name="Jagadeeshwari U."/>
            <person name="Venkata Ramana C."/>
            <person name="Sasikala C."/>
        </authorList>
    </citation>
    <scope>NUCLEOTIDE SEQUENCE</scope>
    <source>
        <strain evidence="1">JY119</strain>
    </source>
</reference>
<protein>
    <submittedName>
        <fullName evidence="1">Uncharacterized protein</fullName>
    </submittedName>
</protein>